<keyword evidence="1" id="KW-0547">Nucleotide-binding</keyword>
<sequence length="394" mass="45641">MTSHEKVVESLRYGIPPEGFVSHFTVGRLSEINELTTRLHNNQAGTLLLKANYGAGKSHLLKFIRETALKQNFVVSSVTLDARSGIRFNRMEQILGEVLKGLEAPNKKEQGISAFLDLICEQARNSNGTEWQRITNNNRWNTSYLLESPAIFIALRAWYSGRSDKNVIQDWLYQRSKYPTKELFHEIVEKANVTYRDEFSWTSNLQWVSYRTKTQIFDFKSNAYLQAWSALRDIDLLARASGLRGLIILFDEFEDVLSNISNINHQEIAFQNLLQFFSGQQFKGMSFFAVTPEFVFKCKHRLSTRDRLDERYVHLDKIPTFEMSPLEINDLKELAQKVRVIHGLAYDWDTNTNSIELGLNSVVERLGNIAVQNRTRQTIKEVVKFLDNQLQEEE</sequence>
<comment type="caution">
    <text evidence="1">The sequence shown here is derived from an EMBL/GenBank/DDBJ whole genome shotgun (WGS) entry which is preliminary data.</text>
</comment>
<organism evidence="1 2">
    <name type="scientific">Pseudanabaena galeata UHCC 0370</name>
    <dbReference type="NCBI Taxonomy" id="3110310"/>
    <lineage>
        <taxon>Bacteria</taxon>
        <taxon>Bacillati</taxon>
        <taxon>Cyanobacteriota</taxon>
        <taxon>Cyanophyceae</taxon>
        <taxon>Pseudanabaenales</taxon>
        <taxon>Pseudanabaenaceae</taxon>
        <taxon>Pseudanabaena</taxon>
    </lineage>
</organism>
<dbReference type="RefSeq" id="WP_323261461.1">
    <property type="nucleotide sequence ID" value="NZ_JAYGIE010000040.1"/>
</dbReference>
<dbReference type="SUPFAM" id="SSF52540">
    <property type="entry name" value="P-loop containing nucleoside triphosphate hydrolases"/>
    <property type="match status" value="1"/>
</dbReference>
<evidence type="ECO:0000313" key="2">
    <source>
        <dbReference type="Proteomes" id="UP001301388"/>
    </source>
</evidence>
<dbReference type="GO" id="GO:0005524">
    <property type="term" value="F:ATP binding"/>
    <property type="evidence" value="ECO:0007669"/>
    <property type="project" value="UniProtKB-KW"/>
</dbReference>
<evidence type="ECO:0000313" key="1">
    <source>
        <dbReference type="EMBL" id="MEA5477851.1"/>
    </source>
</evidence>
<dbReference type="EMBL" id="JAYGIE010000040">
    <property type="protein sequence ID" value="MEA5477851.1"/>
    <property type="molecule type" value="Genomic_DNA"/>
</dbReference>
<reference evidence="1 2" key="1">
    <citation type="submission" date="2023-12" db="EMBL/GenBank/DDBJ databases">
        <title>Baltic Sea Cyanobacteria.</title>
        <authorList>
            <person name="Delbaje E."/>
            <person name="Fewer D.P."/>
            <person name="Shishido T.K."/>
        </authorList>
    </citation>
    <scope>NUCLEOTIDE SEQUENCE [LARGE SCALE GENOMIC DNA]</scope>
    <source>
        <strain evidence="1 2">UHCC 0370</strain>
    </source>
</reference>
<name>A0ABU5THT6_9CYAN</name>
<dbReference type="Proteomes" id="UP001301388">
    <property type="component" value="Unassembled WGS sequence"/>
</dbReference>
<proteinExistence type="predicted"/>
<dbReference type="InterPro" id="IPR027417">
    <property type="entry name" value="P-loop_NTPase"/>
</dbReference>
<gene>
    <name evidence="1" type="ORF">VB774_09480</name>
</gene>
<accession>A0ABU5THT6</accession>
<keyword evidence="2" id="KW-1185">Reference proteome</keyword>
<dbReference type="InterPro" id="IPR021228">
    <property type="entry name" value="BrxD"/>
</dbReference>
<keyword evidence="1" id="KW-0067">ATP-binding</keyword>
<dbReference type="Pfam" id="PF10923">
    <property type="entry name" value="BrxC_BrxD"/>
    <property type="match status" value="2"/>
</dbReference>
<protein>
    <submittedName>
        <fullName evidence="1">BREX system ATP-binding domain-containing protein</fullName>
    </submittedName>
</protein>